<evidence type="ECO:0000313" key="3">
    <source>
        <dbReference type="Proteomes" id="UP000002596"/>
    </source>
</evidence>
<dbReference type="KEGG" id="aav:Aave_4112"/>
<dbReference type="STRING" id="397945.Aave_4112"/>
<evidence type="ECO:0000313" key="2">
    <source>
        <dbReference type="EMBL" id="ABM34653.1"/>
    </source>
</evidence>
<accession>A1TUL5</accession>
<protein>
    <submittedName>
        <fullName evidence="2">Uncharacterized protein</fullName>
    </submittedName>
</protein>
<dbReference type="HOGENOM" id="CLU_1507480_0_0_4"/>
<gene>
    <name evidence="2" type="ordered locus">Aave_4112</name>
</gene>
<feature type="compositionally biased region" description="Basic and acidic residues" evidence="1">
    <location>
        <begin position="81"/>
        <end position="119"/>
    </location>
</feature>
<dbReference type="AlphaFoldDB" id="A1TUL5"/>
<sequence length="179" mass="20537">MCRGLRPHARRCLGQPPRQRAQLRRRPAAVPRPDRLHPIHTRKPPPMSDPTTKPDDRKQELLLLGQIHGMVQSLQNSLEQQTRRMDLMESRQEERHRSNEQRMEQSEARQQERHKANELRMDRAEERQEERHNAIDARLRVVEQKAAVAGAISGSAVSIGIALAIEGVKQWLGRGGLGQ</sequence>
<feature type="region of interest" description="Disordered" evidence="1">
    <location>
        <begin position="1"/>
        <end position="55"/>
    </location>
</feature>
<feature type="compositionally biased region" description="Basic residues" evidence="1">
    <location>
        <begin position="1"/>
        <end position="11"/>
    </location>
</feature>
<reference evidence="2 3" key="1">
    <citation type="submission" date="2006-12" db="EMBL/GenBank/DDBJ databases">
        <title>Complete sequence of Acidovorax avenae subsp. citrulli AAC00-1.</title>
        <authorList>
            <consortium name="US DOE Joint Genome Institute"/>
            <person name="Copeland A."/>
            <person name="Lucas S."/>
            <person name="Lapidus A."/>
            <person name="Barry K."/>
            <person name="Detter J.C."/>
            <person name="Glavina del Rio T."/>
            <person name="Dalin E."/>
            <person name="Tice H."/>
            <person name="Pitluck S."/>
            <person name="Kiss H."/>
            <person name="Brettin T."/>
            <person name="Bruce D."/>
            <person name="Han C."/>
            <person name="Tapia R."/>
            <person name="Gilna P."/>
            <person name="Schmutz J."/>
            <person name="Larimer F."/>
            <person name="Land M."/>
            <person name="Hauser L."/>
            <person name="Kyrpides N."/>
            <person name="Kim E."/>
            <person name="Stahl D."/>
            <person name="Richardson P."/>
        </authorList>
    </citation>
    <scope>NUCLEOTIDE SEQUENCE [LARGE SCALE GENOMIC DNA]</scope>
    <source>
        <strain evidence="2 3">AAC00-1</strain>
    </source>
</reference>
<proteinExistence type="predicted"/>
<name>A1TUL5_PARC0</name>
<organism evidence="2 3">
    <name type="scientific">Paracidovorax citrulli (strain AAC00-1)</name>
    <name type="common">Acidovorax citrulli</name>
    <dbReference type="NCBI Taxonomy" id="397945"/>
    <lineage>
        <taxon>Bacteria</taxon>
        <taxon>Pseudomonadati</taxon>
        <taxon>Pseudomonadota</taxon>
        <taxon>Betaproteobacteria</taxon>
        <taxon>Burkholderiales</taxon>
        <taxon>Comamonadaceae</taxon>
        <taxon>Paracidovorax</taxon>
    </lineage>
</organism>
<feature type="region of interest" description="Disordered" evidence="1">
    <location>
        <begin position="76"/>
        <end position="119"/>
    </location>
</feature>
<evidence type="ECO:0000256" key="1">
    <source>
        <dbReference type="SAM" id="MobiDB-lite"/>
    </source>
</evidence>
<dbReference type="Proteomes" id="UP000002596">
    <property type="component" value="Chromosome"/>
</dbReference>
<dbReference type="EMBL" id="CP000512">
    <property type="protein sequence ID" value="ABM34653.1"/>
    <property type="molecule type" value="Genomic_DNA"/>
</dbReference>
<dbReference type="OrthoDB" id="8593817at2"/>